<sequence>MDATANNGGDTIRFGLDKDVSQVFSVEMDPQNFKILQHNVRLYKTLRDTNKIQLLQGNMLDYIDKLAYDILYVDPPWGGNERVWKDHLTLHLALEKDYSSENEVFHTIASKEGPWKLCAVKVPATMEDEWLVQQVDDAFGSIETTVVTISKPRDGKCGVKLVLITKAKRGGRTRRSVKLKRCVFANIRSLDEADAHNLWGLVNANAKAARNAFIKADAAYTVAYTACKTFPV</sequence>
<dbReference type="SUPFAM" id="SSF53335">
    <property type="entry name" value="S-adenosyl-L-methionine-dependent methyltransferases"/>
    <property type="match status" value="1"/>
</dbReference>
<dbReference type="InterPro" id="IPR019012">
    <property type="entry name" value="RNA_cap_Gua-N2-MeTrfase"/>
</dbReference>
<evidence type="ECO:0000313" key="1">
    <source>
        <dbReference type="EMBL" id="QHS79121.1"/>
    </source>
</evidence>
<dbReference type="Gene3D" id="3.40.50.150">
    <property type="entry name" value="Vaccinia Virus protein VP39"/>
    <property type="match status" value="1"/>
</dbReference>
<dbReference type="InterPro" id="IPR029063">
    <property type="entry name" value="SAM-dependent_MTases_sf"/>
</dbReference>
<dbReference type="AlphaFoldDB" id="A0A6C0AIF5"/>
<organism evidence="1">
    <name type="scientific">viral metagenome</name>
    <dbReference type="NCBI Taxonomy" id="1070528"/>
    <lineage>
        <taxon>unclassified sequences</taxon>
        <taxon>metagenomes</taxon>
        <taxon>organismal metagenomes</taxon>
    </lineage>
</organism>
<dbReference type="GO" id="GO:0008168">
    <property type="term" value="F:methyltransferase activity"/>
    <property type="evidence" value="ECO:0007669"/>
    <property type="project" value="InterPro"/>
</dbReference>
<evidence type="ECO:0008006" key="2">
    <source>
        <dbReference type="Google" id="ProtNLM"/>
    </source>
</evidence>
<dbReference type="EMBL" id="MN740626">
    <property type="protein sequence ID" value="QHS79121.1"/>
    <property type="molecule type" value="Genomic_DNA"/>
</dbReference>
<proteinExistence type="predicted"/>
<dbReference type="GO" id="GO:0036261">
    <property type="term" value="P:7-methylguanosine cap hypermethylation"/>
    <property type="evidence" value="ECO:0007669"/>
    <property type="project" value="InterPro"/>
</dbReference>
<accession>A0A6C0AIF5</accession>
<name>A0A6C0AIF5_9ZZZZ</name>
<dbReference type="PANTHER" id="PTHR14741">
    <property type="entry name" value="S-ADENOSYLMETHIONINE-DEPENDENT METHYLTRANSFERASE RELATED"/>
    <property type="match status" value="1"/>
</dbReference>
<dbReference type="PANTHER" id="PTHR14741:SF32">
    <property type="entry name" value="TRIMETHYLGUANOSINE SYNTHASE"/>
    <property type="match status" value="1"/>
</dbReference>
<reference evidence="1" key="1">
    <citation type="journal article" date="2020" name="Nature">
        <title>Giant virus diversity and host interactions through global metagenomics.</title>
        <authorList>
            <person name="Schulz F."/>
            <person name="Roux S."/>
            <person name="Paez-Espino D."/>
            <person name="Jungbluth S."/>
            <person name="Walsh D.A."/>
            <person name="Denef V.J."/>
            <person name="McMahon K.D."/>
            <person name="Konstantinidis K.T."/>
            <person name="Eloe-Fadrosh E.A."/>
            <person name="Kyrpides N.C."/>
            <person name="Woyke T."/>
        </authorList>
    </citation>
    <scope>NUCLEOTIDE SEQUENCE</scope>
    <source>
        <strain evidence="1">GVMAG-S-1035118-87</strain>
    </source>
</reference>
<protein>
    <recommendedName>
        <fullName evidence="2">Trimethylguanosine synthase</fullName>
    </recommendedName>
</protein>
<dbReference type="Pfam" id="PF09445">
    <property type="entry name" value="Methyltransf_15"/>
    <property type="match status" value="1"/>
</dbReference>